<evidence type="ECO:0000313" key="10">
    <source>
        <dbReference type="Proteomes" id="UP000298057"/>
    </source>
</evidence>
<dbReference type="Pfam" id="PF03328">
    <property type="entry name" value="HpcH_HpaI"/>
    <property type="match status" value="1"/>
</dbReference>
<keyword evidence="10" id="KW-1185">Reference proteome</keyword>
<protein>
    <submittedName>
        <fullName evidence="7">CoA ester lyase</fullName>
    </submittedName>
</protein>
<evidence type="ECO:0000313" key="9">
    <source>
        <dbReference type="Proteomes" id="UP000297832"/>
    </source>
</evidence>
<dbReference type="InterPro" id="IPR005000">
    <property type="entry name" value="Aldolase/citrate-lyase_domain"/>
</dbReference>
<dbReference type="AlphaFoldDB" id="A0A4V3JBS8"/>
<keyword evidence="2 5" id="KW-0479">Metal-binding</keyword>
<dbReference type="EMBL" id="RQGU01000036">
    <property type="protein sequence ID" value="TGM26838.1"/>
    <property type="molecule type" value="Genomic_DNA"/>
</dbReference>
<dbReference type="InterPro" id="IPR015813">
    <property type="entry name" value="Pyrv/PenolPyrv_kinase-like_dom"/>
</dbReference>
<dbReference type="InterPro" id="IPR011206">
    <property type="entry name" value="Citrate_lyase_beta/mcl1/mcl2"/>
</dbReference>
<comment type="cofactor">
    <cofactor evidence="1">
        <name>Mg(2+)</name>
        <dbReference type="ChEBI" id="CHEBI:18420"/>
    </cofactor>
</comment>
<evidence type="ECO:0000256" key="5">
    <source>
        <dbReference type="PIRSR" id="PIRSR015582-2"/>
    </source>
</evidence>
<dbReference type="Gene3D" id="3.20.20.60">
    <property type="entry name" value="Phosphoenolpyruvate-binding domains"/>
    <property type="match status" value="1"/>
</dbReference>
<organism evidence="7 9">
    <name type="scientific">Leptospira selangorensis</name>
    <dbReference type="NCBI Taxonomy" id="2484982"/>
    <lineage>
        <taxon>Bacteria</taxon>
        <taxon>Pseudomonadati</taxon>
        <taxon>Spirochaetota</taxon>
        <taxon>Spirochaetia</taxon>
        <taxon>Leptospirales</taxon>
        <taxon>Leptospiraceae</taxon>
        <taxon>Leptospira</taxon>
    </lineage>
</organism>
<sequence>MSTSLEQTLYRPRRSLLFVPGWKKRYLEKSKELDVDSLIFDWEESVPPQEKENARHLVEETLGSFEFSKRERIIRINHWQSPWFQEDLQTLKKIRPDSVIIPGIQTAEDISFVLEKINSVLPNLPVLVLIEHAKAVLQAESILKTSEQILALVLENNSLSASLKLYPSSEREGLLFSLSHLVLVCRAYQRIVIDGAYLNYTQPETFELHCRQARNLGFDGKTIIHPNQILYANEAFRPKDSEVVRAEKIVSALEQTKREGFAICVVEGHVIEPIEVENANRILSLHRILQNRSEGEIFA</sequence>
<dbReference type="InterPro" id="IPR040442">
    <property type="entry name" value="Pyrv_kinase-like_dom_sf"/>
</dbReference>
<dbReference type="GO" id="GO:0006107">
    <property type="term" value="P:oxaloacetate metabolic process"/>
    <property type="evidence" value="ECO:0007669"/>
    <property type="project" value="TreeGrafter"/>
</dbReference>
<comment type="caution">
    <text evidence="7">The sequence shown here is derived from an EMBL/GenBank/DDBJ whole genome shotgun (WGS) entry which is preliminary data.</text>
</comment>
<evidence type="ECO:0000259" key="6">
    <source>
        <dbReference type="Pfam" id="PF03328"/>
    </source>
</evidence>
<accession>A0A4V3JBS8</accession>
<dbReference type="OrthoDB" id="9786940at2"/>
<feature type="domain" description="HpcH/HpaI aldolase/citrate lyase" evidence="6">
    <location>
        <begin position="14"/>
        <end position="226"/>
    </location>
</feature>
<proteinExistence type="predicted"/>
<evidence type="ECO:0000256" key="3">
    <source>
        <dbReference type="ARBA" id="ARBA00022842"/>
    </source>
</evidence>
<keyword evidence="7" id="KW-0456">Lyase</keyword>
<dbReference type="PANTHER" id="PTHR32308">
    <property type="entry name" value="LYASE BETA SUBUNIT, PUTATIVE (AFU_ORTHOLOGUE AFUA_4G13030)-RELATED"/>
    <property type="match status" value="1"/>
</dbReference>
<feature type="binding site" evidence="5">
    <location>
        <position position="131"/>
    </location>
    <ligand>
        <name>Mg(2+)</name>
        <dbReference type="ChEBI" id="CHEBI:18420"/>
    </ligand>
</feature>
<evidence type="ECO:0000256" key="2">
    <source>
        <dbReference type="ARBA" id="ARBA00022723"/>
    </source>
</evidence>
<evidence type="ECO:0000256" key="4">
    <source>
        <dbReference type="PIRSR" id="PIRSR015582-1"/>
    </source>
</evidence>
<dbReference type="GO" id="GO:0000287">
    <property type="term" value="F:magnesium ion binding"/>
    <property type="evidence" value="ECO:0007669"/>
    <property type="project" value="TreeGrafter"/>
</dbReference>
<feature type="binding site" evidence="4">
    <location>
        <position position="131"/>
    </location>
    <ligand>
        <name>substrate</name>
    </ligand>
</feature>
<dbReference type="Proteomes" id="UP000297832">
    <property type="component" value="Unassembled WGS sequence"/>
</dbReference>
<gene>
    <name evidence="7" type="ORF">EHQ81_18480</name>
    <name evidence="8" type="ORF">EHQ82_02200</name>
</gene>
<reference evidence="8" key="1">
    <citation type="submission" date="2018-10" db="EMBL/GenBank/DDBJ databases">
        <authorList>
            <person name="Vincent A.T."/>
            <person name="Schiettekatte O."/>
            <person name="Bourhy P."/>
            <person name="Veyrier F.J."/>
            <person name="Picardeau M."/>
        </authorList>
    </citation>
    <scope>NUCLEOTIDE SEQUENCE</scope>
    <source>
        <strain evidence="8">201702406</strain>
    </source>
</reference>
<evidence type="ECO:0000313" key="7">
    <source>
        <dbReference type="EMBL" id="TGM10803.1"/>
    </source>
</evidence>
<dbReference type="Proteomes" id="UP000298057">
    <property type="component" value="Unassembled WGS sequence"/>
</dbReference>
<keyword evidence="3 5" id="KW-0460">Magnesium</keyword>
<dbReference type="EMBL" id="RQGV01000024">
    <property type="protein sequence ID" value="TGM10803.1"/>
    <property type="molecule type" value="Genomic_DNA"/>
</dbReference>
<dbReference type="GO" id="GO:0016829">
    <property type="term" value="F:lyase activity"/>
    <property type="evidence" value="ECO:0007669"/>
    <property type="project" value="UniProtKB-KW"/>
</dbReference>
<dbReference type="PANTHER" id="PTHR32308:SF0">
    <property type="entry name" value="HPCH_HPAI ALDOLASE_CITRATE LYASE DOMAIN-CONTAINING PROTEIN"/>
    <property type="match status" value="1"/>
</dbReference>
<evidence type="ECO:0000313" key="8">
    <source>
        <dbReference type="EMBL" id="TGM26838.1"/>
    </source>
</evidence>
<dbReference type="PIRSF" id="PIRSF015582">
    <property type="entry name" value="Cit_lyase_B"/>
    <property type="match status" value="1"/>
</dbReference>
<dbReference type="SUPFAM" id="SSF51621">
    <property type="entry name" value="Phosphoenolpyruvate/pyruvate domain"/>
    <property type="match status" value="1"/>
</dbReference>
<reference evidence="9 10" key="2">
    <citation type="journal article" date="2019" name="PLoS Negl. Trop. Dis.">
        <title>Revisiting the worldwide diversity of Leptospira species in the environment.</title>
        <authorList>
            <person name="Vincent A.T."/>
            <person name="Schiettekatte O."/>
            <person name="Bourhy P."/>
            <person name="Veyrier F.J."/>
            <person name="Picardeau M."/>
        </authorList>
    </citation>
    <scope>NUCLEOTIDE SEQUENCE [LARGE SCALE GENOMIC DNA]</scope>
    <source>
        <strain evidence="7 9">201702405</strain>
        <strain evidence="10">201702406</strain>
    </source>
</reference>
<feature type="binding site" evidence="4">
    <location>
        <position position="75"/>
    </location>
    <ligand>
        <name>substrate</name>
    </ligand>
</feature>
<dbReference type="RefSeq" id="WP_135625962.1">
    <property type="nucleotide sequence ID" value="NZ_RQES01000018.1"/>
</dbReference>
<evidence type="ECO:0000256" key="1">
    <source>
        <dbReference type="ARBA" id="ARBA00001946"/>
    </source>
</evidence>
<name>A0A4V3JBS8_9LEPT</name>